<name>A0A7W5DTK6_9PORP</name>
<dbReference type="Pfam" id="PF16120">
    <property type="entry name" value="DUF4836"/>
    <property type="match status" value="1"/>
</dbReference>
<sequence length="498" mass="55464">MFQTYKSHYFKAIAMVAILGLFLSSCSREKYPESLTIIPANASLVASINMKQLVDKAALSSFKNLPSIAMITHGGPGGEPMLKTLIDHPEKSGIDFKTMFVFLLPPNQTGISFPLHSASSFEKAVVAIGKEGYYPVAIQKASKCKYIFFSAQDSMVLVWDHHKALILIHSSPQLALAVFATPVANNILTNRDFVRFYQNQKDIACWINLNEFHQCSFLPKETLDTPFTSKKYLHAYLSFDKGSIDGHLDFVTNNDSVVRHSIAKQPEDSSFMSYLPANSLLIAKLSVLPEIAFPYLAAVNESSSSYQQFLHAWSGDAALSFFGFANSDFPIPQMVLLATLRDRKGYDVLLNELLQHFQKRSMGGYTVVSIQPFTLYTALVGQTMMVTTNQIMIRDFVANRACDNPVQSTAWNGAIHDPLFLYVNLDLQKYPAALADFLSNFGISSFDAVKQNFIFKDLQVSYNPSTNRASCELRLKDTTQNSLHVILQKANEAIGSTN</sequence>
<gene>
    <name evidence="1" type="ORF">FHX64_002532</name>
</gene>
<organism evidence="1 2">
    <name type="scientific">Microbacter margulisiae</name>
    <dbReference type="NCBI Taxonomy" id="1350067"/>
    <lineage>
        <taxon>Bacteria</taxon>
        <taxon>Pseudomonadati</taxon>
        <taxon>Bacteroidota</taxon>
        <taxon>Bacteroidia</taxon>
        <taxon>Bacteroidales</taxon>
        <taxon>Porphyromonadaceae</taxon>
        <taxon>Microbacter</taxon>
    </lineage>
</organism>
<dbReference type="RefSeq" id="WP_183414090.1">
    <property type="nucleotide sequence ID" value="NZ_JACHYB010000002.1"/>
</dbReference>
<protein>
    <recommendedName>
        <fullName evidence="3">Lipoprotein</fullName>
    </recommendedName>
</protein>
<dbReference type="AlphaFoldDB" id="A0A7W5DTK6"/>
<comment type="caution">
    <text evidence="1">The sequence shown here is derived from an EMBL/GenBank/DDBJ whole genome shotgun (WGS) entry which is preliminary data.</text>
</comment>
<proteinExistence type="predicted"/>
<reference evidence="1 2" key="1">
    <citation type="submission" date="2020-08" db="EMBL/GenBank/DDBJ databases">
        <title>Genomic Encyclopedia of Type Strains, Phase IV (KMG-IV): sequencing the most valuable type-strain genomes for metagenomic binning, comparative biology and taxonomic classification.</title>
        <authorList>
            <person name="Goeker M."/>
        </authorList>
    </citation>
    <scope>NUCLEOTIDE SEQUENCE [LARGE SCALE GENOMIC DNA]</scope>
    <source>
        <strain evidence="1 2">DSM 27471</strain>
    </source>
</reference>
<dbReference type="InterPro" id="IPR032276">
    <property type="entry name" value="DUF4836"/>
</dbReference>
<evidence type="ECO:0000313" key="2">
    <source>
        <dbReference type="Proteomes" id="UP000544222"/>
    </source>
</evidence>
<accession>A0A7W5DTK6</accession>
<dbReference type="PROSITE" id="PS51257">
    <property type="entry name" value="PROKAR_LIPOPROTEIN"/>
    <property type="match status" value="1"/>
</dbReference>
<dbReference type="EMBL" id="JACHYB010000002">
    <property type="protein sequence ID" value="MBB3188334.1"/>
    <property type="molecule type" value="Genomic_DNA"/>
</dbReference>
<evidence type="ECO:0008006" key="3">
    <source>
        <dbReference type="Google" id="ProtNLM"/>
    </source>
</evidence>
<evidence type="ECO:0000313" key="1">
    <source>
        <dbReference type="EMBL" id="MBB3188334.1"/>
    </source>
</evidence>
<dbReference type="Proteomes" id="UP000544222">
    <property type="component" value="Unassembled WGS sequence"/>
</dbReference>
<keyword evidence="2" id="KW-1185">Reference proteome</keyword>